<evidence type="ECO:0000313" key="5">
    <source>
        <dbReference type="Proteomes" id="UP000823618"/>
    </source>
</evidence>
<feature type="binding site" evidence="2">
    <location>
        <position position="361"/>
    </location>
    <ligand>
        <name>Mn(2+)</name>
        <dbReference type="ChEBI" id="CHEBI:29035"/>
        <label>2</label>
    </ligand>
</feature>
<dbReference type="SUPFAM" id="SSF53187">
    <property type="entry name" value="Zn-dependent exopeptidases"/>
    <property type="match status" value="1"/>
</dbReference>
<comment type="cofactor">
    <cofactor evidence="2">
        <name>Mn(2+)</name>
        <dbReference type="ChEBI" id="CHEBI:29035"/>
    </cofactor>
    <text evidence="2">The Mn(2+) ion enhances activity.</text>
</comment>
<keyword evidence="1" id="KW-0378">Hydrolase</keyword>
<dbReference type="FunFam" id="3.30.70.360:FF:000001">
    <property type="entry name" value="N-acetyldiaminopimelate deacetylase"/>
    <property type="match status" value="1"/>
</dbReference>
<evidence type="ECO:0000256" key="2">
    <source>
        <dbReference type="PIRSR" id="PIRSR005962-1"/>
    </source>
</evidence>
<name>A0A9D9HYA3_9FIRM</name>
<accession>A0A9D9HYA3</accession>
<protein>
    <submittedName>
        <fullName evidence="4">Amidohydrolase</fullName>
    </submittedName>
</protein>
<dbReference type="NCBIfam" id="TIGR01891">
    <property type="entry name" value="amidohydrolases"/>
    <property type="match status" value="1"/>
</dbReference>
<feature type="domain" description="Peptidase M20 dimerisation" evidence="3">
    <location>
        <begin position="185"/>
        <end position="282"/>
    </location>
</feature>
<dbReference type="Proteomes" id="UP000823618">
    <property type="component" value="Unassembled WGS sequence"/>
</dbReference>
<keyword evidence="2" id="KW-0479">Metal-binding</keyword>
<dbReference type="PANTHER" id="PTHR11014">
    <property type="entry name" value="PEPTIDASE M20 FAMILY MEMBER"/>
    <property type="match status" value="1"/>
</dbReference>
<dbReference type="SUPFAM" id="SSF55031">
    <property type="entry name" value="Bacterial exopeptidase dimerisation domain"/>
    <property type="match status" value="1"/>
</dbReference>
<dbReference type="EMBL" id="JADIML010000015">
    <property type="protein sequence ID" value="MBO8462383.1"/>
    <property type="molecule type" value="Genomic_DNA"/>
</dbReference>
<dbReference type="PANTHER" id="PTHR11014:SF63">
    <property type="entry name" value="METALLOPEPTIDASE, PUTATIVE (AFU_ORTHOLOGUE AFUA_6G09600)-RELATED"/>
    <property type="match status" value="1"/>
</dbReference>
<dbReference type="PIRSF" id="PIRSF005962">
    <property type="entry name" value="Pept_M20D_amidohydro"/>
    <property type="match status" value="1"/>
</dbReference>
<comment type="caution">
    <text evidence="4">The sequence shown here is derived from an EMBL/GenBank/DDBJ whole genome shotgun (WGS) entry which is preliminary data.</text>
</comment>
<dbReference type="AlphaFoldDB" id="A0A9D9HYA3"/>
<dbReference type="GO" id="GO:0050118">
    <property type="term" value="F:N-acetyldiaminopimelate deacetylase activity"/>
    <property type="evidence" value="ECO:0007669"/>
    <property type="project" value="UniProtKB-ARBA"/>
</dbReference>
<organism evidence="4 5">
    <name type="scientific">Candidatus Scybalomonas excrementavium</name>
    <dbReference type="NCBI Taxonomy" id="2840943"/>
    <lineage>
        <taxon>Bacteria</taxon>
        <taxon>Bacillati</taxon>
        <taxon>Bacillota</taxon>
        <taxon>Clostridia</taxon>
        <taxon>Lachnospirales</taxon>
        <taxon>Lachnospiraceae</taxon>
        <taxon>Lachnospiraceae incertae sedis</taxon>
        <taxon>Candidatus Scybalomonas</taxon>
    </lineage>
</organism>
<reference evidence="4" key="2">
    <citation type="journal article" date="2021" name="PeerJ">
        <title>Extensive microbial diversity within the chicken gut microbiome revealed by metagenomics and culture.</title>
        <authorList>
            <person name="Gilroy R."/>
            <person name="Ravi A."/>
            <person name="Getino M."/>
            <person name="Pursley I."/>
            <person name="Horton D.L."/>
            <person name="Alikhan N.F."/>
            <person name="Baker D."/>
            <person name="Gharbi K."/>
            <person name="Hall N."/>
            <person name="Watson M."/>
            <person name="Adriaenssens E.M."/>
            <person name="Foster-Nyarko E."/>
            <person name="Jarju S."/>
            <person name="Secka A."/>
            <person name="Antonio M."/>
            <person name="Oren A."/>
            <person name="Chaudhuri R.R."/>
            <person name="La Ragione R."/>
            <person name="Hildebrand F."/>
            <person name="Pallen M.J."/>
        </authorList>
    </citation>
    <scope>NUCLEOTIDE SEQUENCE</scope>
    <source>
        <strain evidence="4">E3-2379</strain>
    </source>
</reference>
<dbReference type="InterPro" id="IPR011650">
    <property type="entry name" value="Peptidase_M20_dimer"/>
</dbReference>
<dbReference type="InterPro" id="IPR017439">
    <property type="entry name" value="Amidohydrolase"/>
</dbReference>
<dbReference type="Gene3D" id="3.30.70.360">
    <property type="match status" value="1"/>
</dbReference>
<dbReference type="Pfam" id="PF07687">
    <property type="entry name" value="M20_dimer"/>
    <property type="match status" value="1"/>
</dbReference>
<feature type="binding site" evidence="2">
    <location>
        <position position="161"/>
    </location>
    <ligand>
        <name>Mn(2+)</name>
        <dbReference type="ChEBI" id="CHEBI:29035"/>
        <label>2</label>
    </ligand>
</feature>
<evidence type="ECO:0000259" key="3">
    <source>
        <dbReference type="Pfam" id="PF07687"/>
    </source>
</evidence>
<evidence type="ECO:0000256" key="1">
    <source>
        <dbReference type="ARBA" id="ARBA00022801"/>
    </source>
</evidence>
<feature type="binding site" evidence="2">
    <location>
        <position position="102"/>
    </location>
    <ligand>
        <name>Mn(2+)</name>
        <dbReference type="ChEBI" id="CHEBI:29035"/>
        <label>2</label>
    </ligand>
</feature>
<dbReference type="InterPro" id="IPR036264">
    <property type="entry name" value="Bact_exopeptidase_dim_dom"/>
</dbReference>
<dbReference type="GO" id="GO:0046872">
    <property type="term" value="F:metal ion binding"/>
    <property type="evidence" value="ECO:0007669"/>
    <property type="project" value="UniProtKB-KW"/>
</dbReference>
<reference evidence="4" key="1">
    <citation type="submission" date="2020-10" db="EMBL/GenBank/DDBJ databases">
        <authorList>
            <person name="Gilroy R."/>
        </authorList>
    </citation>
    <scope>NUCLEOTIDE SEQUENCE</scope>
    <source>
        <strain evidence="4">E3-2379</strain>
    </source>
</reference>
<feature type="binding site" evidence="2">
    <location>
        <position position="136"/>
    </location>
    <ligand>
        <name>Mn(2+)</name>
        <dbReference type="ChEBI" id="CHEBI:29035"/>
        <label>2</label>
    </ligand>
</feature>
<proteinExistence type="predicted"/>
<feature type="binding site" evidence="2">
    <location>
        <position position="100"/>
    </location>
    <ligand>
        <name>Mn(2+)</name>
        <dbReference type="ChEBI" id="CHEBI:29035"/>
        <label>2</label>
    </ligand>
</feature>
<dbReference type="Pfam" id="PF01546">
    <property type="entry name" value="Peptidase_M20"/>
    <property type="match status" value="1"/>
</dbReference>
<dbReference type="InterPro" id="IPR002933">
    <property type="entry name" value="Peptidase_M20"/>
</dbReference>
<dbReference type="Gene3D" id="3.40.630.10">
    <property type="entry name" value="Zn peptidases"/>
    <property type="match status" value="1"/>
</dbReference>
<keyword evidence="2" id="KW-0464">Manganese</keyword>
<gene>
    <name evidence="4" type="ORF">IAC13_00450</name>
</gene>
<evidence type="ECO:0000313" key="4">
    <source>
        <dbReference type="EMBL" id="MBO8462383.1"/>
    </source>
</evidence>
<dbReference type="GO" id="GO:0019877">
    <property type="term" value="P:diaminopimelate biosynthetic process"/>
    <property type="evidence" value="ECO:0007669"/>
    <property type="project" value="UniProtKB-ARBA"/>
</dbReference>
<sequence length="389" mass="42719">MKEWFDKIPVQEMIEWRRHIHENPELSFEEFKTSAFVEEKLRSFGNIEIQKPVGTSVLGIIRGAKEGKTILLRADMDALPMQEEGDLPFRSKVESVAHTCGHDTHTAMLLATAKVLSEMRDELHGTVKLIFQHAEEKAPGGATQIIETGVLNDVDAVVGVHIIPNLQTGSIHVHKEGAATTAADGFFLHIQGKGSHGSMPQNGIDPIIVGTQIINQLQTVVSRYVTPGELAVISVGEFKAGDAPNIIPDKAYMSASIRTVNEETRNKVEQRVKDIIDNVCKTYGATYDLDYIKSYMAVINDANLSELVLKSAKEVIGEDMVHEAPMTSASEDFSYYQTIAPECFVILGGGTAEEGCGFANHHPKFKIQEESMISGVKTEVQTVLNFLQA</sequence>